<organism evidence="1 2">
    <name type="scientific">Nocardioides ginsengisoli</name>
    <dbReference type="NCBI Taxonomy" id="363868"/>
    <lineage>
        <taxon>Bacteria</taxon>
        <taxon>Bacillati</taxon>
        <taxon>Actinomycetota</taxon>
        <taxon>Actinomycetes</taxon>
        <taxon>Propionibacteriales</taxon>
        <taxon>Nocardioidaceae</taxon>
        <taxon>Nocardioides</taxon>
    </lineage>
</organism>
<comment type="caution">
    <text evidence="1">The sequence shown here is derived from an EMBL/GenBank/DDBJ whole genome shotgun (WGS) entry which is preliminary data.</text>
</comment>
<keyword evidence="2" id="KW-1185">Reference proteome</keyword>
<protein>
    <recommendedName>
        <fullName evidence="3">YbaB/EbfC family DNA-binding protein</fullName>
    </recommendedName>
</protein>
<dbReference type="RefSeq" id="WP_367921976.1">
    <property type="nucleotide sequence ID" value="NZ_BAABAC010000049.1"/>
</dbReference>
<name>A0ABW3W1E5_9ACTN</name>
<reference evidence="2" key="1">
    <citation type="journal article" date="2019" name="Int. J. Syst. Evol. Microbiol.">
        <title>The Global Catalogue of Microorganisms (GCM) 10K type strain sequencing project: providing services to taxonomists for standard genome sequencing and annotation.</title>
        <authorList>
            <consortium name="The Broad Institute Genomics Platform"/>
            <consortium name="The Broad Institute Genome Sequencing Center for Infectious Disease"/>
            <person name="Wu L."/>
            <person name="Ma J."/>
        </authorList>
    </citation>
    <scope>NUCLEOTIDE SEQUENCE [LARGE SCALE GENOMIC DNA]</scope>
    <source>
        <strain evidence="2">CCUG 52478</strain>
    </source>
</reference>
<evidence type="ECO:0000313" key="2">
    <source>
        <dbReference type="Proteomes" id="UP001597229"/>
    </source>
</evidence>
<dbReference type="EMBL" id="JBHTLX010000020">
    <property type="protein sequence ID" value="MFD1249012.1"/>
    <property type="molecule type" value="Genomic_DNA"/>
</dbReference>
<evidence type="ECO:0000313" key="1">
    <source>
        <dbReference type="EMBL" id="MFD1249012.1"/>
    </source>
</evidence>
<accession>A0ABW3W1E5</accession>
<gene>
    <name evidence="1" type="ORF">ACFQ3F_14520</name>
</gene>
<evidence type="ECO:0008006" key="3">
    <source>
        <dbReference type="Google" id="ProtNLM"/>
    </source>
</evidence>
<dbReference type="Proteomes" id="UP001597229">
    <property type="component" value="Unassembled WGS sequence"/>
</dbReference>
<sequence length="197" mass="21596">MNLSATYDDRVALQREIRGTQWFVSADPTRGRDERTGLELEVDATGWPVRVIALDAMTVELRDAAGLRAALDRAIGAAVLAHLAASAEQRRLGDDELARGRELIEGRRRLVAPSAFRAGPLVPPDAPVQPRRAWRDERLDRRVTGASREGEVRIELGYVDGLRRLEADPRFLATAAADLARHALNEAFADAQAGGTR</sequence>
<proteinExistence type="predicted"/>